<dbReference type="RefSeq" id="WP_140019603.1">
    <property type="nucleotide sequence ID" value="NZ_JACIEX010000002.1"/>
</dbReference>
<protein>
    <submittedName>
        <fullName evidence="2">Uncharacterized protein</fullName>
    </submittedName>
</protein>
<accession>A0A5C5CTG9</accession>
<keyword evidence="4" id="KW-1185">Reference proteome</keyword>
<dbReference type="OrthoDB" id="8369688at2"/>
<proteinExistence type="predicted"/>
<evidence type="ECO:0000313" key="4">
    <source>
        <dbReference type="Proteomes" id="UP000553980"/>
    </source>
</evidence>
<name>A0A5C5CTG9_9HYPH</name>
<reference evidence="2" key="2">
    <citation type="submission" date="2019-06" db="EMBL/GenBank/DDBJ databases">
        <authorList>
            <person name="Hu M."/>
        </authorList>
    </citation>
    <scope>NUCLEOTIDE SEQUENCE</scope>
    <source>
        <strain evidence="2">08RB2639</strain>
    </source>
</reference>
<evidence type="ECO:0000313" key="1">
    <source>
        <dbReference type="EMBL" id="MBB4092645.1"/>
    </source>
</evidence>
<evidence type="ECO:0000313" key="2">
    <source>
        <dbReference type="EMBL" id="TNV14467.1"/>
    </source>
</evidence>
<dbReference type="AlphaFoldDB" id="A0A5C5CTG9"/>
<reference evidence="2 3" key="1">
    <citation type="journal article" date="2011" name="Int. J. Syst. Evol. Microbiol.">
        <title>Ochrobactrum pecoris sp. nov., isolated from farm animals.</title>
        <authorList>
            <person name="Kampfer P."/>
            <person name="Huber B."/>
            <person name="Busse H.J."/>
            <person name="Scholz H.C."/>
            <person name="Tomaso H."/>
            <person name="Hotzel H."/>
            <person name="Melzer F."/>
        </authorList>
    </citation>
    <scope>NUCLEOTIDE SEQUENCE [LARGE SCALE GENOMIC DNA]</scope>
    <source>
        <strain evidence="2 3">08RB2639</strain>
    </source>
</reference>
<organism evidence="2 3">
    <name type="scientific">Brucella pecoris</name>
    <dbReference type="NCBI Taxonomy" id="867683"/>
    <lineage>
        <taxon>Bacteria</taxon>
        <taxon>Pseudomonadati</taxon>
        <taxon>Pseudomonadota</taxon>
        <taxon>Alphaproteobacteria</taxon>
        <taxon>Hyphomicrobiales</taxon>
        <taxon>Brucellaceae</taxon>
        <taxon>Brucella/Ochrobactrum group</taxon>
        <taxon>Brucella</taxon>
    </lineage>
</organism>
<reference evidence="1 4" key="3">
    <citation type="submission" date="2020-08" db="EMBL/GenBank/DDBJ databases">
        <title>Genomic Encyclopedia of Type Strains, Phase IV (KMG-IV): sequencing the most valuable type-strain genomes for metagenomic binning, comparative biology and taxonomic classification.</title>
        <authorList>
            <person name="Goeker M."/>
        </authorList>
    </citation>
    <scope>NUCLEOTIDE SEQUENCE [LARGE SCALE GENOMIC DNA]</scope>
    <source>
        <strain evidence="1 4">DSM 23868</strain>
    </source>
</reference>
<dbReference type="EMBL" id="VEWK01000002">
    <property type="protein sequence ID" value="TNV14467.1"/>
    <property type="molecule type" value="Genomic_DNA"/>
</dbReference>
<sequence>MAAHFSISPHLTAADFDCPIRNTYLGQAHIAGTGPEGTTCRQCKHWGKTKSVKDEHGNYVEKFAPPPKRNGKKHMLFPGEPKDAYCLKPILNKAKRAIPHRALSCRFFEPSENPMPILTGKDA</sequence>
<dbReference type="Proteomes" id="UP000553980">
    <property type="component" value="Unassembled WGS sequence"/>
</dbReference>
<gene>
    <name evidence="2" type="ORF">FIB18_04350</name>
    <name evidence="1" type="ORF">GGQ79_001130</name>
</gene>
<dbReference type="Proteomes" id="UP000313390">
    <property type="component" value="Unassembled WGS sequence"/>
</dbReference>
<comment type="caution">
    <text evidence="2">The sequence shown here is derived from an EMBL/GenBank/DDBJ whole genome shotgun (WGS) entry which is preliminary data.</text>
</comment>
<dbReference type="EMBL" id="JACIEX010000002">
    <property type="protein sequence ID" value="MBB4092645.1"/>
    <property type="molecule type" value="Genomic_DNA"/>
</dbReference>
<evidence type="ECO:0000313" key="3">
    <source>
        <dbReference type="Proteomes" id="UP000313390"/>
    </source>
</evidence>